<dbReference type="PANTHER" id="PTHR33069">
    <property type="entry name" value="CHROMOSOME 7, WHOLE GENOME SHOTGUN SEQUENCE-RELATED"/>
    <property type="match status" value="1"/>
</dbReference>
<dbReference type="AlphaFoldDB" id="A0A0L0VDN8"/>
<reference evidence="3" key="1">
    <citation type="submission" date="2014-03" db="EMBL/GenBank/DDBJ databases">
        <title>The Genome Sequence of Puccinia striiformis f. sp. tritici PST-78.</title>
        <authorList>
            <consortium name="The Broad Institute Genome Sequencing Platform"/>
            <person name="Cuomo C."/>
            <person name="Hulbert S."/>
            <person name="Chen X."/>
            <person name="Walker B."/>
            <person name="Young S.K."/>
            <person name="Zeng Q."/>
            <person name="Gargeya S."/>
            <person name="Fitzgerald M."/>
            <person name="Haas B."/>
            <person name="Abouelleil A."/>
            <person name="Alvarado L."/>
            <person name="Arachchi H.M."/>
            <person name="Berlin A.M."/>
            <person name="Chapman S.B."/>
            <person name="Goldberg J."/>
            <person name="Griggs A."/>
            <person name="Gujja S."/>
            <person name="Hansen M."/>
            <person name="Howarth C."/>
            <person name="Imamovic A."/>
            <person name="Larimer J."/>
            <person name="McCowan C."/>
            <person name="Montmayeur A."/>
            <person name="Murphy C."/>
            <person name="Neiman D."/>
            <person name="Pearson M."/>
            <person name="Priest M."/>
            <person name="Roberts A."/>
            <person name="Saif S."/>
            <person name="Shea T."/>
            <person name="Sisk P."/>
            <person name="Sykes S."/>
            <person name="Wortman J."/>
            <person name="Nusbaum C."/>
            <person name="Birren B."/>
        </authorList>
    </citation>
    <scope>NUCLEOTIDE SEQUENCE [LARGE SCALE GENOMIC DNA]</scope>
    <source>
        <strain evidence="3">race PST-78</strain>
    </source>
</reference>
<comment type="caution">
    <text evidence="2">The sequence shown here is derived from an EMBL/GenBank/DDBJ whole genome shotgun (WGS) entry which is preliminary data.</text>
</comment>
<accession>A0A0L0VDN8</accession>
<evidence type="ECO:0000313" key="3">
    <source>
        <dbReference type="Proteomes" id="UP000054564"/>
    </source>
</evidence>
<dbReference type="PANTHER" id="PTHR33069:SF3">
    <property type="entry name" value="DYNEIN HEAVY CHAIN TAIL DOMAIN-CONTAINING PROTEIN"/>
    <property type="match status" value="1"/>
</dbReference>
<evidence type="ECO:0000256" key="1">
    <source>
        <dbReference type="SAM" id="MobiDB-lite"/>
    </source>
</evidence>
<keyword evidence="3" id="KW-1185">Reference proteome</keyword>
<proteinExistence type="predicted"/>
<evidence type="ECO:0000313" key="2">
    <source>
        <dbReference type="EMBL" id="KNE97393.1"/>
    </source>
</evidence>
<feature type="compositionally biased region" description="Basic and acidic residues" evidence="1">
    <location>
        <begin position="462"/>
        <end position="473"/>
    </location>
</feature>
<organism evidence="2 3">
    <name type="scientific">Puccinia striiformis f. sp. tritici PST-78</name>
    <dbReference type="NCBI Taxonomy" id="1165861"/>
    <lineage>
        <taxon>Eukaryota</taxon>
        <taxon>Fungi</taxon>
        <taxon>Dikarya</taxon>
        <taxon>Basidiomycota</taxon>
        <taxon>Pucciniomycotina</taxon>
        <taxon>Pucciniomycetes</taxon>
        <taxon>Pucciniales</taxon>
        <taxon>Pucciniaceae</taxon>
        <taxon>Puccinia</taxon>
    </lineage>
</organism>
<feature type="region of interest" description="Disordered" evidence="1">
    <location>
        <begin position="447"/>
        <end position="473"/>
    </location>
</feature>
<name>A0A0L0VDN8_9BASI</name>
<gene>
    <name evidence="2" type="ORF">PSTG_09365</name>
</gene>
<dbReference type="EMBL" id="AJIL01000069">
    <property type="protein sequence ID" value="KNE97393.1"/>
    <property type="molecule type" value="Genomic_DNA"/>
</dbReference>
<protein>
    <submittedName>
        <fullName evidence="2">Uncharacterized protein</fullName>
    </submittedName>
</protein>
<dbReference type="Proteomes" id="UP000054564">
    <property type="component" value="Unassembled WGS sequence"/>
</dbReference>
<sequence>MYVGTDQVEHSLHIGLHITVAGLQPEPQTAGLVIDGLERLANGCCSSLDDVVRLVDAQRNRHEDHLSIDHIEHVKRKAGDLDALKSSLLPSLRYLLTSLSLLLNQHDWTQKASPAELELALEIVPSLNVTVAKIFCATKSVSVLKPLPDKDHDHHLKGIKEFRCSRLLRSIKTLVVKHLCVLFMNCAQSIRVWELSSANHPANSESRTKAIQKSLGIQTRTDNSVLFIDKIIDLISNTDLAILRGEWLTVAGSLDPVLEVITNLSNASITPDMSLTPIEREKDQAHRERVVKVSRAIIPLIKLSRLFVKKISSTSTQKLPFTLDTELSSKTLEDLLDGPFSLACRLENFARGFSETHHKRSWTFGHLDTHAHQGFNELTKILEKSLTELNLHFIPSSSSDHDDHDHRMNERIGKDSCQNDFINWSSDLKDLWYKAVDRCLQLYSSGPAPAEPLIEEDDEEADQRPWDTRARWD</sequence>